<reference evidence="5 6" key="1">
    <citation type="submission" date="2009-06" db="EMBL/GenBank/DDBJ databases">
        <title>The draft genome of Clostridium carboxidivorans P7.</title>
        <authorList>
            <consortium name="US DOE Joint Genome Institute (JGI-PGF)"/>
            <person name="Lucas S."/>
            <person name="Copeland A."/>
            <person name="Lapidus A."/>
            <person name="Glavina del Rio T."/>
            <person name="Tice H."/>
            <person name="Bruce D."/>
            <person name="Goodwin L."/>
            <person name="Pitluck S."/>
            <person name="Larimer F."/>
            <person name="Land M.L."/>
            <person name="Hauser L."/>
            <person name="Hemme C.L."/>
        </authorList>
    </citation>
    <scope>NUCLEOTIDE SEQUENCE [LARGE SCALE GENOMIC DNA]</scope>
    <source>
        <strain evidence="5 6">P7</strain>
    </source>
</reference>
<comment type="caution">
    <text evidence="5">The sequence shown here is derived from an EMBL/GenBank/DDBJ whole genome shotgun (WGS) entry which is preliminary data.</text>
</comment>
<protein>
    <submittedName>
        <fullName evidence="5">4Fe-4S ferredoxin iron-sulfur binding domain protein</fullName>
    </submittedName>
</protein>
<dbReference type="GO" id="GO:0051536">
    <property type="term" value="F:iron-sulfur cluster binding"/>
    <property type="evidence" value="ECO:0007669"/>
    <property type="project" value="UniProtKB-KW"/>
</dbReference>
<dbReference type="InterPro" id="IPR017900">
    <property type="entry name" value="4Fe4S_Fe_S_CS"/>
</dbReference>
<dbReference type="EMBL" id="ACVI01000060">
    <property type="protein sequence ID" value="EET86227.1"/>
    <property type="molecule type" value="Genomic_DNA"/>
</dbReference>
<evidence type="ECO:0000256" key="1">
    <source>
        <dbReference type="ARBA" id="ARBA00022723"/>
    </source>
</evidence>
<keyword evidence="6" id="KW-1185">Reference proteome</keyword>
<keyword evidence="2" id="KW-0408">Iron</keyword>
<dbReference type="InterPro" id="IPR017896">
    <property type="entry name" value="4Fe4S_Fe-S-bd"/>
</dbReference>
<dbReference type="GO" id="GO:0046872">
    <property type="term" value="F:metal ion binding"/>
    <property type="evidence" value="ECO:0007669"/>
    <property type="project" value="UniProtKB-KW"/>
</dbReference>
<evidence type="ECO:0000256" key="3">
    <source>
        <dbReference type="ARBA" id="ARBA00023014"/>
    </source>
</evidence>
<dbReference type="Proteomes" id="UP000004198">
    <property type="component" value="Unassembled WGS sequence"/>
</dbReference>
<dbReference type="PROSITE" id="PS00198">
    <property type="entry name" value="4FE4S_FER_1"/>
    <property type="match status" value="1"/>
</dbReference>
<dbReference type="KEGG" id="cck:Ccar_04405"/>
<sequence>MIFYFSGTGNSLQVAKNIAQENNEEIISIAAMMNSKEGKFEYSLKDNEIIGFVYPVYAWAPPKMVFDFIHKLKLNNYRDNYIFSAATCGANIGNTMKVLDKRLREKNLHLDSGFSVIMPSNYIIMGDVDSKTDQEKKLSAVQENLKSINSIIQKREKNIFKLVKGAMPGIRTSIVNPLFNKSAMNTKNFYANDNCTGCGICESVCNCQTIKVEGKPKWGNECSQCLACINLCPVKAIQYGKATESKGRYKNPDVTVEELKINNRS</sequence>
<dbReference type="InterPro" id="IPR026816">
    <property type="entry name" value="Flavodoxin_dom"/>
</dbReference>
<organism evidence="5 6">
    <name type="scientific">Clostridium carboxidivorans P7</name>
    <dbReference type="NCBI Taxonomy" id="536227"/>
    <lineage>
        <taxon>Bacteria</taxon>
        <taxon>Bacillati</taxon>
        <taxon>Bacillota</taxon>
        <taxon>Clostridia</taxon>
        <taxon>Eubacteriales</taxon>
        <taxon>Clostridiaceae</taxon>
        <taxon>Clostridium</taxon>
    </lineage>
</organism>
<dbReference type="Pfam" id="PF12724">
    <property type="entry name" value="Flavodoxin_5"/>
    <property type="match status" value="1"/>
</dbReference>
<dbReference type="STRING" id="536227.Ccar_04405"/>
<keyword evidence="1" id="KW-0479">Metal-binding</keyword>
<proteinExistence type="predicted"/>
<dbReference type="eggNOG" id="COG1143">
    <property type="taxonomic scope" value="Bacteria"/>
</dbReference>
<dbReference type="Gene3D" id="3.30.70.20">
    <property type="match status" value="1"/>
</dbReference>
<evidence type="ECO:0000256" key="2">
    <source>
        <dbReference type="ARBA" id="ARBA00023004"/>
    </source>
</evidence>
<dbReference type="SUPFAM" id="SSF52218">
    <property type="entry name" value="Flavoproteins"/>
    <property type="match status" value="1"/>
</dbReference>
<dbReference type="AlphaFoldDB" id="C6PWZ0"/>
<dbReference type="SUPFAM" id="SSF54862">
    <property type="entry name" value="4Fe-4S ferredoxins"/>
    <property type="match status" value="1"/>
</dbReference>
<accession>C6PWZ0</accession>
<dbReference type="InterPro" id="IPR029039">
    <property type="entry name" value="Flavoprotein-like_sf"/>
</dbReference>
<dbReference type="OrthoDB" id="9813995at2"/>
<keyword evidence="3" id="KW-0411">Iron-sulfur</keyword>
<dbReference type="PATRIC" id="fig|536227.13.peg.931"/>
<gene>
    <name evidence="5" type="ORF">CcarbDRAFT_3307</name>
</gene>
<feature type="domain" description="4Fe-4S ferredoxin-type" evidence="4">
    <location>
        <begin position="186"/>
        <end position="215"/>
    </location>
</feature>
<evidence type="ECO:0000259" key="4">
    <source>
        <dbReference type="PROSITE" id="PS51379"/>
    </source>
</evidence>
<dbReference type="Gene3D" id="3.40.50.360">
    <property type="match status" value="1"/>
</dbReference>
<evidence type="ECO:0000313" key="6">
    <source>
        <dbReference type="Proteomes" id="UP000004198"/>
    </source>
</evidence>
<evidence type="ECO:0000313" key="5">
    <source>
        <dbReference type="EMBL" id="EET86227.1"/>
    </source>
</evidence>
<dbReference type="PROSITE" id="PS51379">
    <property type="entry name" value="4FE4S_FER_2"/>
    <property type="match status" value="2"/>
</dbReference>
<dbReference type="RefSeq" id="WP_007062192.1">
    <property type="nucleotide sequence ID" value="NZ_ACVI01000060.1"/>
</dbReference>
<dbReference type="NCBIfam" id="NF038196">
    <property type="entry name" value="ferrodoxin_EFR1"/>
    <property type="match status" value="1"/>
</dbReference>
<dbReference type="InterPro" id="IPR047964">
    <property type="entry name" value="EFR1-like"/>
</dbReference>
<name>C6PWZ0_9CLOT</name>
<feature type="domain" description="4Fe-4S ferredoxin-type" evidence="4">
    <location>
        <begin position="220"/>
        <end position="242"/>
    </location>
</feature>